<evidence type="ECO:0000313" key="1">
    <source>
        <dbReference type="EMBL" id="GEL47467.1"/>
    </source>
</evidence>
<gene>
    <name evidence="1" type="ORF">CHO01_25830</name>
    <name evidence="2" type="ORF">HNR08_002473</name>
</gene>
<evidence type="ECO:0000313" key="3">
    <source>
        <dbReference type="Proteomes" id="UP000321723"/>
    </source>
</evidence>
<comment type="caution">
    <text evidence="1">The sequence shown here is derived from an EMBL/GenBank/DDBJ whole genome shotgun (WGS) entry which is preliminary data.</text>
</comment>
<proteinExistence type="predicted"/>
<reference evidence="2 4" key="2">
    <citation type="submission" date="2020-08" db="EMBL/GenBank/DDBJ databases">
        <title>Sequencing the genomes of 1000 actinobacteria strains.</title>
        <authorList>
            <person name="Klenk H.-P."/>
        </authorList>
    </citation>
    <scope>NUCLEOTIDE SEQUENCE [LARGE SCALE GENOMIC DNA]</scope>
    <source>
        <strain evidence="2 4">DSM 9581</strain>
    </source>
</reference>
<dbReference type="EMBL" id="JACHDN010000001">
    <property type="protein sequence ID" value="MBB5473737.1"/>
    <property type="molecule type" value="Genomic_DNA"/>
</dbReference>
<keyword evidence="3" id="KW-1185">Reference proteome</keyword>
<protein>
    <submittedName>
        <fullName evidence="1">Uncharacterized protein</fullName>
    </submittedName>
</protein>
<name>A0A511FGL2_9CELL</name>
<dbReference type="RefSeq" id="WP_146838580.1">
    <property type="nucleotide sequence ID" value="NZ_BJVQ01000038.1"/>
</dbReference>
<reference evidence="1 3" key="1">
    <citation type="submission" date="2019-07" db="EMBL/GenBank/DDBJ databases">
        <title>Whole genome shotgun sequence of Cellulomonas hominis NBRC 16055.</title>
        <authorList>
            <person name="Hosoyama A."/>
            <person name="Uohara A."/>
            <person name="Ohji S."/>
            <person name="Ichikawa N."/>
        </authorList>
    </citation>
    <scope>NUCLEOTIDE SEQUENCE [LARGE SCALE GENOMIC DNA]</scope>
    <source>
        <strain evidence="1 3">NBRC 16055</strain>
    </source>
</reference>
<dbReference type="Proteomes" id="UP000321723">
    <property type="component" value="Unassembled WGS sequence"/>
</dbReference>
<dbReference type="Proteomes" id="UP000564629">
    <property type="component" value="Unassembled WGS sequence"/>
</dbReference>
<evidence type="ECO:0000313" key="4">
    <source>
        <dbReference type="Proteomes" id="UP000564629"/>
    </source>
</evidence>
<evidence type="ECO:0000313" key="2">
    <source>
        <dbReference type="EMBL" id="MBB5473737.1"/>
    </source>
</evidence>
<accession>A0A511FGL2</accession>
<organism evidence="1 3">
    <name type="scientific">Cellulomonas hominis</name>
    <dbReference type="NCBI Taxonomy" id="156981"/>
    <lineage>
        <taxon>Bacteria</taxon>
        <taxon>Bacillati</taxon>
        <taxon>Actinomycetota</taxon>
        <taxon>Actinomycetes</taxon>
        <taxon>Micrococcales</taxon>
        <taxon>Cellulomonadaceae</taxon>
        <taxon>Cellulomonas</taxon>
    </lineage>
</organism>
<dbReference type="EMBL" id="BJVQ01000038">
    <property type="protein sequence ID" value="GEL47467.1"/>
    <property type="molecule type" value="Genomic_DNA"/>
</dbReference>
<dbReference type="AlphaFoldDB" id="A0A511FGL2"/>
<sequence length="156" mass="15382">MGPRESPGTTFLHRLRRPAVLAAVGALLGPLVIGSGAGTAVADPGDPLLAVGSFAVTEGASAATGTADADGAYASDLAYDGRASSDGVVVEAEASFACASETDHCEDAEALVPLAQMTLAEPVELNGLEATPQVEYFADAAGTVPAAQAAGRPRSG</sequence>